<name>A0ABQ9X098_9EUKA</name>
<keyword evidence="2" id="KW-1185">Reference proteome</keyword>
<comment type="caution">
    <text evidence="1">The sequence shown here is derived from an EMBL/GenBank/DDBJ whole genome shotgun (WGS) entry which is preliminary data.</text>
</comment>
<organism evidence="1 2">
    <name type="scientific">Blattamonas nauphoetae</name>
    <dbReference type="NCBI Taxonomy" id="2049346"/>
    <lineage>
        <taxon>Eukaryota</taxon>
        <taxon>Metamonada</taxon>
        <taxon>Preaxostyla</taxon>
        <taxon>Oxymonadida</taxon>
        <taxon>Blattamonas</taxon>
    </lineage>
</organism>
<gene>
    <name evidence="1" type="ORF">BLNAU_19925</name>
</gene>
<reference evidence="1 2" key="1">
    <citation type="journal article" date="2022" name="bioRxiv">
        <title>Genomics of Preaxostyla Flagellates Illuminates Evolutionary Transitions and the Path Towards Mitochondrial Loss.</title>
        <authorList>
            <person name="Novak L.V.F."/>
            <person name="Treitli S.C."/>
            <person name="Pyrih J."/>
            <person name="Halakuc P."/>
            <person name="Pipaliya S.V."/>
            <person name="Vacek V."/>
            <person name="Brzon O."/>
            <person name="Soukal P."/>
            <person name="Eme L."/>
            <person name="Dacks J.B."/>
            <person name="Karnkowska A."/>
            <person name="Elias M."/>
            <person name="Hampl V."/>
        </authorList>
    </citation>
    <scope>NUCLEOTIDE SEQUENCE [LARGE SCALE GENOMIC DNA]</scope>
    <source>
        <strain evidence="1">NAU3</strain>
        <tissue evidence="1">Gut</tissue>
    </source>
</reference>
<sequence>MTHKLSPELHASSNHRLRNEDLSLQGISVTPIPDQFEEVAVLFLVCHASGILTHQDSEFCPVVGGHLTPFVADGGSVTLMDISHGQKWSAGKMTKGDMTSTGIEVGRLVYSLWVRKTNLSTVDIYDVKRTDRATDLEDRGQSNLKTGQIGHVLSCPVRLI</sequence>
<evidence type="ECO:0000313" key="2">
    <source>
        <dbReference type="Proteomes" id="UP001281761"/>
    </source>
</evidence>
<evidence type="ECO:0000313" key="1">
    <source>
        <dbReference type="EMBL" id="KAK2945135.1"/>
    </source>
</evidence>
<dbReference type="Proteomes" id="UP001281761">
    <property type="component" value="Unassembled WGS sequence"/>
</dbReference>
<dbReference type="EMBL" id="JARBJD010000271">
    <property type="protein sequence ID" value="KAK2945135.1"/>
    <property type="molecule type" value="Genomic_DNA"/>
</dbReference>
<accession>A0ABQ9X098</accession>
<protein>
    <submittedName>
        <fullName evidence="1">Uncharacterized protein</fullName>
    </submittedName>
</protein>
<proteinExistence type="predicted"/>